<reference evidence="4" key="1">
    <citation type="submission" date="2016-10" db="EMBL/GenBank/DDBJ databases">
        <authorList>
            <person name="Varghese N."/>
            <person name="Submissions S."/>
        </authorList>
    </citation>
    <scope>NUCLEOTIDE SEQUENCE [LARGE SCALE GENOMIC DNA]</scope>
    <source>
        <strain evidence="4">NRRL B-59562</strain>
    </source>
</reference>
<sequence length="381" mass="42973">MKARYAHIDIARGMGILLVVFGHNWIVSDTKNDLFNVIYSFHMPFFFFLSGLFFRHTDSLAKLSFNKFDSLLKPYFVTLILFGLAVVLAKPLNFTEYAARVLHSTGGSLRTLYGDENGMTSYWSPLWFLTHLFLLTIVAWLGISAFEKLQLGIRPRLAFMASFFMLGAVAMNQDWIRGLSFPGDQYEFKGMPFSLDLLPVTLGFFLLGYWLREKVFNFSLSIPLLLGAVTIFAICHYAFNATMDLNKRLYDDVVITTLEAVCGIYITLAVAHLLGQGKAVVAKVFSYIGEASLLILIFHAFIQNKSYYLLETKLGISGMPAGLISFTLACALPIALYYIVERVRLFALFFLPIKNYWPLRKPQPRMPHAISSGANSSDGRS</sequence>
<dbReference type="Pfam" id="PF01757">
    <property type="entry name" value="Acyl_transf_3"/>
    <property type="match status" value="1"/>
</dbReference>
<dbReference type="STRING" id="1007099.SAMN05216287_3272"/>
<feature type="transmembrane region" description="Helical" evidence="1">
    <location>
        <begin position="126"/>
        <end position="145"/>
    </location>
</feature>
<feature type="transmembrane region" description="Helical" evidence="1">
    <location>
        <begin position="254"/>
        <end position="275"/>
    </location>
</feature>
<dbReference type="RefSeq" id="WP_175534383.1">
    <property type="nucleotide sequence ID" value="NZ_FNNU01000005.1"/>
</dbReference>
<feature type="transmembrane region" description="Helical" evidence="1">
    <location>
        <begin position="157"/>
        <end position="173"/>
    </location>
</feature>
<keyword evidence="1" id="KW-0812">Transmembrane</keyword>
<evidence type="ECO:0000313" key="4">
    <source>
        <dbReference type="Proteomes" id="UP000243778"/>
    </source>
</evidence>
<feature type="transmembrane region" description="Helical" evidence="1">
    <location>
        <begin position="284"/>
        <end position="302"/>
    </location>
</feature>
<feature type="transmembrane region" description="Helical" evidence="1">
    <location>
        <begin position="193"/>
        <end position="211"/>
    </location>
</feature>
<dbReference type="InterPro" id="IPR002656">
    <property type="entry name" value="Acyl_transf_3_dom"/>
</dbReference>
<dbReference type="GO" id="GO:0016747">
    <property type="term" value="F:acyltransferase activity, transferring groups other than amino-acyl groups"/>
    <property type="evidence" value="ECO:0007669"/>
    <property type="project" value="InterPro"/>
</dbReference>
<dbReference type="PANTHER" id="PTHR37312:SF1">
    <property type="entry name" value="MEMBRANE-BOUND ACYLTRANSFERASE YKRP-RELATED"/>
    <property type="match status" value="1"/>
</dbReference>
<dbReference type="EMBL" id="FNNU01000005">
    <property type="protein sequence ID" value="SDX60818.1"/>
    <property type="molecule type" value="Genomic_DNA"/>
</dbReference>
<accession>A0A1H3D3W5</accession>
<keyword evidence="4" id="KW-1185">Reference proteome</keyword>
<dbReference type="AlphaFoldDB" id="A0A1H3D3W5"/>
<dbReference type="Proteomes" id="UP000243778">
    <property type="component" value="Unassembled WGS sequence"/>
</dbReference>
<evidence type="ECO:0000256" key="1">
    <source>
        <dbReference type="SAM" id="Phobius"/>
    </source>
</evidence>
<protein>
    <submittedName>
        <fullName evidence="3">Fucose 4-O-acetylase</fullName>
    </submittedName>
</protein>
<feature type="transmembrane region" description="Helical" evidence="1">
    <location>
        <begin position="75"/>
        <end position="92"/>
    </location>
</feature>
<keyword evidence="1" id="KW-0472">Membrane</keyword>
<evidence type="ECO:0000313" key="3">
    <source>
        <dbReference type="EMBL" id="SDX60818.1"/>
    </source>
</evidence>
<organism evidence="3 4">
    <name type="scientific">Pseudomonas kuykendallii</name>
    <dbReference type="NCBI Taxonomy" id="1007099"/>
    <lineage>
        <taxon>Bacteria</taxon>
        <taxon>Pseudomonadati</taxon>
        <taxon>Pseudomonadota</taxon>
        <taxon>Gammaproteobacteria</taxon>
        <taxon>Pseudomonadales</taxon>
        <taxon>Pseudomonadaceae</taxon>
        <taxon>Pseudomonas</taxon>
    </lineage>
</organism>
<feature type="transmembrane region" description="Helical" evidence="1">
    <location>
        <begin position="322"/>
        <end position="340"/>
    </location>
</feature>
<feature type="transmembrane region" description="Helical" evidence="1">
    <location>
        <begin position="34"/>
        <end position="54"/>
    </location>
</feature>
<proteinExistence type="predicted"/>
<evidence type="ECO:0000259" key="2">
    <source>
        <dbReference type="Pfam" id="PF01757"/>
    </source>
</evidence>
<dbReference type="InterPro" id="IPR052734">
    <property type="entry name" value="Nod_factor_acetyltransferase"/>
</dbReference>
<name>A0A1H3D3W5_9PSED</name>
<feature type="transmembrane region" description="Helical" evidence="1">
    <location>
        <begin position="12"/>
        <end position="28"/>
    </location>
</feature>
<feature type="transmembrane region" description="Helical" evidence="1">
    <location>
        <begin position="218"/>
        <end position="239"/>
    </location>
</feature>
<gene>
    <name evidence="3" type="ORF">SAMN05216287_3272</name>
</gene>
<keyword evidence="1" id="KW-1133">Transmembrane helix</keyword>
<dbReference type="PANTHER" id="PTHR37312">
    <property type="entry name" value="MEMBRANE-BOUND ACYLTRANSFERASE YKRP-RELATED"/>
    <property type="match status" value="1"/>
</dbReference>
<feature type="domain" description="Acyltransferase 3" evidence="2">
    <location>
        <begin position="8"/>
        <end position="336"/>
    </location>
</feature>